<dbReference type="InterPro" id="IPR027417">
    <property type="entry name" value="P-loop_NTPase"/>
</dbReference>
<dbReference type="Gene3D" id="3.40.50.300">
    <property type="entry name" value="P-loop containing nucleotide triphosphate hydrolases"/>
    <property type="match status" value="1"/>
</dbReference>
<dbReference type="GO" id="GO:0005524">
    <property type="term" value="F:ATP binding"/>
    <property type="evidence" value="ECO:0007669"/>
    <property type="project" value="InterPro"/>
</dbReference>
<keyword evidence="3" id="KW-1185">Reference proteome</keyword>
<reference evidence="2 3" key="1">
    <citation type="submission" date="2018-05" db="EMBL/GenBank/DDBJ databases">
        <title>Genomic Encyclopedia of Type Strains, Phase IV (KMG-IV): sequencing the most valuable type-strain genomes for metagenomic binning, comparative biology and taxonomic classification.</title>
        <authorList>
            <person name="Goeker M."/>
        </authorList>
    </citation>
    <scope>NUCLEOTIDE SEQUENCE [LARGE SCALE GENOMIC DNA]</scope>
    <source>
        <strain evidence="2 3">DSM 18773</strain>
    </source>
</reference>
<dbReference type="InterPro" id="IPR051396">
    <property type="entry name" value="Bact_Antivir_Def_Nuclease"/>
</dbReference>
<dbReference type="SMART" id="SM00382">
    <property type="entry name" value="AAA"/>
    <property type="match status" value="1"/>
</dbReference>
<dbReference type="SUPFAM" id="SSF52540">
    <property type="entry name" value="P-loop containing nucleoside triphosphate hydrolases"/>
    <property type="match status" value="1"/>
</dbReference>
<comment type="caution">
    <text evidence="2">The sequence shown here is derived from an EMBL/GenBank/DDBJ whole genome shotgun (WGS) entry which is preliminary data.</text>
</comment>
<accession>A0A316DGK3</accession>
<proteinExistence type="predicted"/>
<protein>
    <submittedName>
        <fullName evidence="2">Putative AbiEii toxin of type IV toxin-antitoxin system</fullName>
    </submittedName>
</protein>
<evidence type="ECO:0000313" key="3">
    <source>
        <dbReference type="Proteomes" id="UP000245634"/>
    </source>
</evidence>
<dbReference type="Proteomes" id="UP000245634">
    <property type="component" value="Unassembled WGS sequence"/>
</dbReference>
<dbReference type="PANTHER" id="PTHR43581">
    <property type="entry name" value="ATP/GTP PHOSPHATASE"/>
    <property type="match status" value="1"/>
</dbReference>
<feature type="domain" description="AAA+ ATPase" evidence="1">
    <location>
        <begin position="30"/>
        <end position="345"/>
    </location>
</feature>
<sequence>MRIEQIYTREVGPLPTRWSESLVRRLSNDVYKWVLLTGPNGSGKSTVLKMIANLWILAGQSLDLGRPKKSNARTWLQQWGGCAIVVRDLFPDYKEPIGIVFGDQHLLDDLEEMYPNIEWVGETVSRGHSIQYKLNEDLRRKWRQERQRLLVGEKSTTANMIYLDSEERRWITPRKNVGEIVADDSQNRWLTTYQVTEHWKGQLESSLINLKIIDEKKYRRALNDINGFLIGKRIDPTVHEEDNNRLRVIINNSARWHTLDELSAGEHQLLILIFIISRWLETGGVVLIDEPDLYLHPSQVSGLLGYLETLIQKRHGQLILTSHQTDVWSRYKAIGKRIILGAEMNQTTWSEDKEERLEDTDEWLD</sequence>
<dbReference type="GO" id="GO:0016887">
    <property type="term" value="F:ATP hydrolysis activity"/>
    <property type="evidence" value="ECO:0007669"/>
    <property type="project" value="InterPro"/>
</dbReference>
<dbReference type="PANTHER" id="PTHR43581:SF2">
    <property type="entry name" value="EXCINUCLEASE ATPASE SUBUNIT"/>
    <property type="match status" value="1"/>
</dbReference>
<dbReference type="InterPro" id="IPR003593">
    <property type="entry name" value="AAA+_ATPase"/>
</dbReference>
<dbReference type="OrthoDB" id="9784297at2"/>
<gene>
    <name evidence="2" type="ORF">C7459_101233</name>
</gene>
<name>A0A316DGK3_9BACL</name>
<dbReference type="InterPro" id="IPR003959">
    <property type="entry name" value="ATPase_AAA_core"/>
</dbReference>
<dbReference type="Pfam" id="PF13304">
    <property type="entry name" value="AAA_21"/>
    <property type="match status" value="1"/>
</dbReference>
<organism evidence="2 3">
    <name type="scientific">Tumebacillus permanentifrigoris</name>
    <dbReference type="NCBI Taxonomy" id="378543"/>
    <lineage>
        <taxon>Bacteria</taxon>
        <taxon>Bacillati</taxon>
        <taxon>Bacillota</taxon>
        <taxon>Bacilli</taxon>
        <taxon>Bacillales</taxon>
        <taxon>Alicyclobacillaceae</taxon>
        <taxon>Tumebacillus</taxon>
    </lineage>
</organism>
<dbReference type="AlphaFoldDB" id="A0A316DGK3"/>
<dbReference type="EMBL" id="QGGL01000001">
    <property type="protein sequence ID" value="PWK16369.1"/>
    <property type="molecule type" value="Genomic_DNA"/>
</dbReference>
<evidence type="ECO:0000313" key="2">
    <source>
        <dbReference type="EMBL" id="PWK16369.1"/>
    </source>
</evidence>
<evidence type="ECO:0000259" key="1">
    <source>
        <dbReference type="SMART" id="SM00382"/>
    </source>
</evidence>
<dbReference type="RefSeq" id="WP_109685410.1">
    <property type="nucleotide sequence ID" value="NZ_QGGL01000001.1"/>
</dbReference>